<evidence type="ECO:0000313" key="2">
    <source>
        <dbReference type="Proteomes" id="UP000887013"/>
    </source>
</evidence>
<dbReference type="EMBL" id="BMAW01043282">
    <property type="protein sequence ID" value="GFS38607.1"/>
    <property type="molecule type" value="Genomic_DNA"/>
</dbReference>
<sequence length="310" mass="35956">MPSASRNEKLWVFRSRSVEDFSEENTDPNLSDYSVLEKYALELPKASPNPQHIPLESSRQSDAKYLKFSKGIVCFPIAVKLVQEEETRESVFEECELPVISDATKKEQSISLEVSEQHVLHPQNKCTYDRSYLQIAVEEETRQSIFEECELPVISNITQKEESIARNETPLLFRSRSVKDFSEEKQSPNSSEYAALDKYDLESPKVSTNPKHLPLESRRQSVPRYLKFFKTTVCIPKTAELVGEEEETIQSVFEECELPITPDTTMQEESISVEISEQQYLLHPQNRCNQIQNYLQTVLEFLRFNLRCRK</sequence>
<gene>
    <name evidence="1" type="ORF">NPIL_572621</name>
</gene>
<proteinExistence type="predicted"/>
<accession>A0A8X6IBJ6</accession>
<dbReference type="AlphaFoldDB" id="A0A8X6IBJ6"/>
<organism evidence="1 2">
    <name type="scientific">Nephila pilipes</name>
    <name type="common">Giant wood spider</name>
    <name type="synonym">Nephila maculata</name>
    <dbReference type="NCBI Taxonomy" id="299642"/>
    <lineage>
        <taxon>Eukaryota</taxon>
        <taxon>Metazoa</taxon>
        <taxon>Ecdysozoa</taxon>
        <taxon>Arthropoda</taxon>
        <taxon>Chelicerata</taxon>
        <taxon>Arachnida</taxon>
        <taxon>Araneae</taxon>
        <taxon>Araneomorphae</taxon>
        <taxon>Entelegynae</taxon>
        <taxon>Araneoidea</taxon>
        <taxon>Nephilidae</taxon>
        <taxon>Nephila</taxon>
    </lineage>
</organism>
<dbReference type="OrthoDB" id="6443152at2759"/>
<name>A0A8X6IBJ6_NEPPI</name>
<protein>
    <submittedName>
        <fullName evidence="1">Uncharacterized protein</fullName>
    </submittedName>
</protein>
<evidence type="ECO:0000313" key="1">
    <source>
        <dbReference type="EMBL" id="GFS38607.1"/>
    </source>
</evidence>
<reference evidence="1" key="1">
    <citation type="submission" date="2020-08" db="EMBL/GenBank/DDBJ databases">
        <title>Multicomponent nature underlies the extraordinary mechanical properties of spider dragline silk.</title>
        <authorList>
            <person name="Kono N."/>
            <person name="Nakamura H."/>
            <person name="Mori M."/>
            <person name="Yoshida Y."/>
            <person name="Ohtoshi R."/>
            <person name="Malay A.D."/>
            <person name="Moran D.A.P."/>
            <person name="Tomita M."/>
            <person name="Numata K."/>
            <person name="Arakawa K."/>
        </authorList>
    </citation>
    <scope>NUCLEOTIDE SEQUENCE</scope>
</reference>
<comment type="caution">
    <text evidence="1">The sequence shown here is derived from an EMBL/GenBank/DDBJ whole genome shotgun (WGS) entry which is preliminary data.</text>
</comment>
<keyword evidence="2" id="KW-1185">Reference proteome</keyword>
<dbReference type="Proteomes" id="UP000887013">
    <property type="component" value="Unassembled WGS sequence"/>
</dbReference>